<dbReference type="SMART" id="SM00220">
    <property type="entry name" value="S_TKc"/>
    <property type="match status" value="1"/>
</dbReference>
<dbReference type="GO" id="GO:0004674">
    <property type="term" value="F:protein serine/threonine kinase activity"/>
    <property type="evidence" value="ECO:0007669"/>
    <property type="project" value="TreeGrafter"/>
</dbReference>
<dbReference type="Gene3D" id="1.10.510.10">
    <property type="entry name" value="Transferase(Phosphotransferase) domain 1"/>
    <property type="match status" value="1"/>
</dbReference>
<dbReference type="PROSITE" id="PS50011">
    <property type="entry name" value="PROTEIN_KINASE_DOM"/>
    <property type="match status" value="1"/>
</dbReference>
<evidence type="ECO:0000256" key="3">
    <source>
        <dbReference type="ARBA" id="ARBA00022777"/>
    </source>
</evidence>
<dbReference type="AlphaFoldDB" id="A0A815LK72"/>
<evidence type="ECO:0000313" key="6">
    <source>
        <dbReference type="EMBL" id="CAF1409526.1"/>
    </source>
</evidence>
<keyword evidence="2" id="KW-0547">Nucleotide-binding</keyword>
<evidence type="ECO:0000256" key="4">
    <source>
        <dbReference type="ARBA" id="ARBA00022840"/>
    </source>
</evidence>
<comment type="caution">
    <text evidence="6">The sequence shown here is derived from an EMBL/GenBank/DDBJ whole genome shotgun (WGS) entry which is preliminary data.</text>
</comment>
<sequence>MPTKCQLGSILSHGSEGVVYAGSWCGRPAAIKVFPKNYAYRAEADVKIVTNLNHVNIIKYFGMEYEQGSAYLGMEYITGGNLYEFIGKQFTSSSYWTIICQILAGVARGMIYLHTRNIAQGDLKSHNILLRTDTYQAVICDFGISRVVENEAETKRRNQTAKGTIRWMAPEICAPPPEQSSFASDVWSYGCIILETTSGRDPWLDQFHDDSILFRALQRKESAPVFTQICANQSGPSHIRKLLLECCSWSKASRPRFIDILSRFETVHDESTFMDENLDQMSIDSTHFDEDHTKDYERNSFDENDNVEIQPIRSLENDYVPKSNRSKGRLTGELFTSKGSASGRAIYEGPQGGRYYLTAGGSKVYLHK</sequence>
<reference evidence="6" key="1">
    <citation type="submission" date="2021-02" db="EMBL/GenBank/DDBJ databases">
        <authorList>
            <person name="Nowell W R."/>
        </authorList>
    </citation>
    <scope>NUCLEOTIDE SEQUENCE</scope>
</reference>
<organism evidence="6 8">
    <name type="scientific">Rotaria magnacalcarata</name>
    <dbReference type="NCBI Taxonomy" id="392030"/>
    <lineage>
        <taxon>Eukaryota</taxon>
        <taxon>Metazoa</taxon>
        <taxon>Spiralia</taxon>
        <taxon>Gnathifera</taxon>
        <taxon>Rotifera</taxon>
        <taxon>Eurotatoria</taxon>
        <taxon>Bdelloidea</taxon>
        <taxon>Philodinida</taxon>
        <taxon>Philodinidae</taxon>
        <taxon>Rotaria</taxon>
    </lineage>
</organism>
<dbReference type="InterPro" id="IPR011009">
    <property type="entry name" value="Kinase-like_dom_sf"/>
</dbReference>
<keyword evidence="1" id="KW-0808">Transferase</keyword>
<dbReference type="GO" id="GO:0005524">
    <property type="term" value="F:ATP binding"/>
    <property type="evidence" value="ECO:0007669"/>
    <property type="project" value="UniProtKB-KW"/>
</dbReference>
<evidence type="ECO:0000256" key="2">
    <source>
        <dbReference type="ARBA" id="ARBA00022741"/>
    </source>
</evidence>
<protein>
    <recommendedName>
        <fullName evidence="5">Protein kinase domain-containing protein</fullName>
    </recommendedName>
</protein>
<accession>A0A815LK72</accession>
<dbReference type="EMBL" id="CAJNOV010010496">
    <property type="protein sequence ID" value="CAF1409526.1"/>
    <property type="molecule type" value="Genomic_DNA"/>
</dbReference>
<dbReference type="Proteomes" id="UP000681967">
    <property type="component" value="Unassembled WGS sequence"/>
</dbReference>
<dbReference type="PANTHER" id="PTHR44329:SF288">
    <property type="entry name" value="MITOGEN-ACTIVATED PROTEIN KINASE KINASE KINASE 20"/>
    <property type="match status" value="1"/>
</dbReference>
<feature type="domain" description="Protein kinase" evidence="5">
    <location>
        <begin position="5"/>
        <end position="274"/>
    </location>
</feature>
<evidence type="ECO:0000259" key="5">
    <source>
        <dbReference type="PROSITE" id="PS50011"/>
    </source>
</evidence>
<dbReference type="Pfam" id="PF00069">
    <property type="entry name" value="Pkinase"/>
    <property type="match status" value="1"/>
</dbReference>
<dbReference type="InterPro" id="IPR000719">
    <property type="entry name" value="Prot_kinase_dom"/>
</dbReference>
<evidence type="ECO:0000256" key="1">
    <source>
        <dbReference type="ARBA" id="ARBA00022679"/>
    </source>
</evidence>
<gene>
    <name evidence="7" type="ORF">BYL167_LOCUS18868</name>
    <name evidence="6" type="ORF">CJN711_LOCUS22436</name>
</gene>
<dbReference type="Proteomes" id="UP000663855">
    <property type="component" value="Unassembled WGS sequence"/>
</dbReference>
<proteinExistence type="predicted"/>
<keyword evidence="4" id="KW-0067">ATP-binding</keyword>
<evidence type="ECO:0000313" key="8">
    <source>
        <dbReference type="Proteomes" id="UP000663855"/>
    </source>
</evidence>
<name>A0A815LK72_9BILA</name>
<dbReference type="InterPro" id="IPR051681">
    <property type="entry name" value="Ser/Thr_Kinases-Pseudokinases"/>
</dbReference>
<keyword evidence="3" id="KW-0418">Kinase</keyword>
<dbReference type="EMBL" id="CAJOBH010007853">
    <property type="protein sequence ID" value="CAF4096074.1"/>
    <property type="molecule type" value="Genomic_DNA"/>
</dbReference>
<dbReference type="PANTHER" id="PTHR44329">
    <property type="entry name" value="SERINE/THREONINE-PROTEIN KINASE TNNI3K-RELATED"/>
    <property type="match status" value="1"/>
</dbReference>
<evidence type="ECO:0000313" key="7">
    <source>
        <dbReference type="EMBL" id="CAF4096074.1"/>
    </source>
</evidence>
<dbReference type="SUPFAM" id="SSF56112">
    <property type="entry name" value="Protein kinase-like (PK-like)"/>
    <property type="match status" value="1"/>
</dbReference>